<organism evidence="1">
    <name type="scientific">Siphoviridae sp. ct0D87</name>
    <dbReference type="NCBI Taxonomy" id="2827760"/>
    <lineage>
        <taxon>Viruses</taxon>
        <taxon>Duplodnaviria</taxon>
        <taxon>Heunggongvirae</taxon>
        <taxon>Uroviricota</taxon>
        <taxon>Caudoviricetes</taxon>
    </lineage>
</organism>
<sequence length="139" mass="16160">MTGFFEDSITLVNHYYDTLTREDKFQASILDKCMWRQSTVRTANGNIMSIATSTNITILYREGYVEPYAYAKLSNDEKQKHFTLNTDKTDFVFFGEVKEDLSTIKAINEAKKKYKWTTIQSVTDCTNVDMLKHWEVVGQ</sequence>
<dbReference type="EMBL" id="BK032561">
    <property type="protein sequence ID" value="DAF47929.1"/>
    <property type="molecule type" value="Genomic_DNA"/>
</dbReference>
<protein>
    <submittedName>
        <fullName evidence="1">Uncharacterized protein</fullName>
    </submittedName>
</protein>
<evidence type="ECO:0000313" key="1">
    <source>
        <dbReference type="EMBL" id="DAF47929.1"/>
    </source>
</evidence>
<name>A0A8S5SAD1_9CAUD</name>
<accession>A0A8S5SAD1</accession>
<reference evidence="1" key="1">
    <citation type="journal article" date="2021" name="Proc. Natl. Acad. Sci. U.S.A.">
        <title>A Catalog of Tens of Thousands of Viruses from Human Metagenomes Reveals Hidden Associations with Chronic Diseases.</title>
        <authorList>
            <person name="Tisza M.J."/>
            <person name="Buck C.B."/>
        </authorList>
    </citation>
    <scope>NUCLEOTIDE SEQUENCE</scope>
    <source>
        <strain evidence="1">Ct0D87</strain>
    </source>
</reference>
<proteinExistence type="predicted"/>